<feature type="domain" description="F-box" evidence="1">
    <location>
        <begin position="11"/>
        <end position="58"/>
    </location>
</feature>
<gene>
    <name evidence="2" type="ORF">RD792_003883</name>
</gene>
<dbReference type="PROSITE" id="PS50181">
    <property type="entry name" value="FBOX"/>
    <property type="match status" value="1"/>
</dbReference>
<dbReference type="InterPro" id="IPR055411">
    <property type="entry name" value="LRR_FXL15/At3g58940/PEG3-like"/>
</dbReference>
<dbReference type="PANTHER" id="PTHR38926:SF2">
    <property type="entry name" value="F-BOX_LRR-REPEAT PROTEIN 21-RELATED"/>
    <property type="match status" value="1"/>
</dbReference>
<dbReference type="EMBL" id="JAYDYQ010001088">
    <property type="protein sequence ID" value="KAK4488141.1"/>
    <property type="molecule type" value="Genomic_DNA"/>
</dbReference>
<dbReference type="InterPro" id="IPR032675">
    <property type="entry name" value="LRR_dom_sf"/>
</dbReference>
<accession>A0ABR0DH29</accession>
<dbReference type="PANTHER" id="PTHR38926">
    <property type="entry name" value="F-BOX DOMAIN CONTAINING PROTEIN, EXPRESSED"/>
    <property type="match status" value="1"/>
</dbReference>
<proteinExistence type="predicted"/>
<evidence type="ECO:0000313" key="3">
    <source>
        <dbReference type="Proteomes" id="UP001291926"/>
    </source>
</evidence>
<dbReference type="CDD" id="cd22164">
    <property type="entry name" value="F-box_AtSKIP19-like"/>
    <property type="match status" value="1"/>
</dbReference>
<keyword evidence="3" id="KW-1185">Reference proteome</keyword>
<protein>
    <recommendedName>
        <fullName evidence="1">F-box domain-containing protein</fullName>
    </recommendedName>
</protein>
<name>A0ABR0DH29_9LAMI</name>
<evidence type="ECO:0000259" key="1">
    <source>
        <dbReference type="PROSITE" id="PS50181"/>
    </source>
</evidence>
<sequence>MTSSSDADEVTPPWVELPREITATIFHKLGTIEILTTAQEVCTTWRSVCQDPDMWRSIDMRNKVNIWEMPYEYDLEKMCRHAVDRSEGQLIDINIENFGTDDLLLYISQRCGRLRSLQLVFCYDITDEGLVEAVKNFPLLEELHLYYTPIDATTIEIVGRSCLQLKSFKLNHRGYKIPHLVCDLDALAIAENMPELRHLQLFGNKLTDDGLQAILDGCPNLESLDLRQCFSVDFEGNLRTLCAERIKDLRFPNDRTDDYGFDAELNDYETSDDDYYISGLSDIEMVSDYDDFSGASLSSYEYEEEFFVD</sequence>
<dbReference type="Pfam" id="PF12937">
    <property type="entry name" value="F-box-like"/>
    <property type="match status" value="1"/>
</dbReference>
<dbReference type="Gene3D" id="1.20.1280.50">
    <property type="match status" value="1"/>
</dbReference>
<dbReference type="SUPFAM" id="SSF52047">
    <property type="entry name" value="RNI-like"/>
    <property type="match status" value="1"/>
</dbReference>
<organism evidence="2 3">
    <name type="scientific">Penstemon davidsonii</name>
    <dbReference type="NCBI Taxonomy" id="160366"/>
    <lineage>
        <taxon>Eukaryota</taxon>
        <taxon>Viridiplantae</taxon>
        <taxon>Streptophyta</taxon>
        <taxon>Embryophyta</taxon>
        <taxon>Tracheophyta</taxon>
        <taxon>Spermatophyta</taxon>
        <taxon>Magnoliopsida</taxon>
        <taxon>eudicotyledons</taxon>
        <taxon>Gunneridae</taxon>
        <taxon>Pentapetalae</taxon>
        <taxon>asterids</taxon>
        <taxon>lamiids</taxon>
        <taxon>Lamiales</taxon>
        <taxon>Plantaginaceae</taxon>
        <taxon>Cheloneae</taxon>
        <taxon>Penstemon</taxon>
    </lineage>
</organism>
<dbReference type="SMART" id="SM00367">
    <property type="entry name" value="LRR_CC"/>
    <property type="match status" value="4"/>
</dbReference>
<dbReference type="Gene3D" id="3.80.10.10">
    <property type="entry name" value="Ribonuclease Inhibitor"/>
    <property type="match status" value="1"/>
</dbReference>
<comment type="caution">
    <text evidence="2">The sequence shown here is derived from an EMBL/GenBank/DDBJ whole genome shotgun (WGS) entry which is preliminary data.</text>
</comment>
<evidence type="ECO:0000313" key="2">
    <source>
        <dbReference type="EMBL" id="KAK4488141.1"/>
    </source>
</evidence>
<dbReference type="InterPro" id="IPR001810">
    <property type="entry name" value="F-box_dom"/>
</dbReference>
<reference evidence="2 3" key="1">
    <citation type="journal article" date="2023" name="bioRxiv">
        <title>Genome report: Whole genome sequence and annotation of Penstemon davidsonii.</title>
        <authorList>
            <person name="Ostevik K.L."/>
            <person name="Alabady M."/>
            <person name="Zhang M."/>
            <person name="Rausher M.D."/>
        </authorList>
    </citation>
    <scope>NUCLEOTIDE SEQUENCE [LARGE SCALE GENOMIC DNA]</scope>
    <source>
        <strain evidence="2">DNT005</strain>
        <tissue evidence="2">Whole leaf</tissue>
    </source>
</reference>
<dbReference type="Proteomes" id="UP001291926">
    <property type="component" value="Unassembled WGS sequence"/>
</dbReference>
<dbReference type="InterPro" id="IPR006553">
    <property type="entry name" value="Leu-rich_rpt_Cys-con_subtyp"/>
</dbReference>
<dbReference type="Pfam" id="PF24758">
    <property type="entry name" value="LRR_At5g56370"/>
    <property type="match status" value="1"/>
</dbReference>